<dbReference type="PANTHER" id="PTHR34580:SF3">
    <property type="entry name" value="PROTEIN PAFB"/>
    <property type="match status" value="1"/>
</dbReference>
<dbReference type="GO" id="GO:0003700">
    <property type="term" value="F:DNA-binding transcription factor activity"/>
    <property type="evidence" value="ECO:0007669"/>
    <property type="project" value="InterPro"/>
</dbReference>
<name>H5TTK1_GORO1</name>
<feature type="domain" description="HTH deoR-type" evidence="3">
    <location>
        <begin position="4"/>
        <end position="63"/>
    </location>
</feature>
<keyword evidence="2" id="KW-0804">Transcription</keyword>
<keyword evidence="1" id="KW-0805">Transcription regulation</keyword>
<dbReference type="InterPro" id="IPR013196">
    <property type="entry name" value="HTH_11"/>
</dbReference>
<dbReference type="Pfam" id="PF25583">
    <property type="entry name" value="WCX"/>
    <property type="match status" value="1"/>
</dbReference>
<keyword evidence="5" id="KW-1185">Reference proteome</keyword>
<evidence type="ECO:0000256" key="2">
    <source>
        <dbReference type="ARBA" id="ARBA00023163"/>
    </source>
</evidence>
<evidence type="ECO:0000256" key="1">
    <source>
        <dbReference type="ARBA" id="ARBA00023015"/>
    </source>
</evidence>
<dbReference type="RefSeq" id="WP_007240969.1">
    <property type="nucleotide sequence ID" value="NZ_BAFB01000239.1"/>
</dbReference>
<dbReference type="InterPro" id="IPR001034">
    <property type="entry name" value="DeoR_HTH"/>
</dbReference>
<dbReference type="InterPro" id="IPR026881">
    <property type="entry name" value="WYL_dom"/>
</dbReference>
<dbReference type="OrthoDB" id="8555652at2"/>
<dbReference type="STRING" id="1108044.GOOTI_239_00560"/>
<dbReference type="EMBL" id="BAFB01000239">
    <property type="protein sequence ID" value="GAB36809.1"/>
    <property type="molecule type" value="Genomic_DNA"/>
</dbReference>
<dbReference type="SUPFAM" id="SSF46785">
    <property type="entry name" value="Winged helix' DNA-binding domain"/>
    <property type="match status" value="1"/>
</dbReference>
<dbReference type="InterPro" id="IPR051534">
    <property type="entry name" value="CBASS_pafABC_assoc_protein"/>
</dbReference>
<evidence type="ECO:0000259" key="3">
    <source>
        <dbReference type="PROSITE" id="PS51000"/>
    </source>
</evidence>
<reference evidence="4" key="1">
    <citation type="submission" date="2012-02" db="EMBL/GenBank/DDBJ databases">
        <title>Whole genome shotgun sequence of Gordonia otitidis NBRC 100426.</title>
        <authorList>
            <person name="Yoshida I."/>
            <person name="Hosoyama A."/>
            <person name="Tsuchikane K."/>
            <person name="Katsumata H."/>
            <person name="Yamazaki S."/>
            <person name="Fujita N."/>
        </authorList>
    </citation>
    <scope>NUCLEOTIDE SEQUENCE [LARGE SCALE GENOMIC DNA]</scope>
    <source>
        <strain evidence="4">NBRC 100426</strain>
    </source>
</reference>
<dbReference type="AlphaFoldDB" id="H5TTK1"/>
<accession>H5TTK1</accession>
<proteinExistence type="predicted"/>
<dbReference type="InterPro" id="IPR036390">
    <property type="entry name" value="WH_DNA-bd_sf"/>
</dbReference>
<dbReference type="InterPro" id="IPR036388">
    <property type="entry name" value="WH-like_DNA-bd_sf"/>
</dbReference>
<comment type="caution">
    <text evidence="4">The sequence shown here is derived from an EMBL/GenBank/DDBJ whole genome shotgun (WGS) entry which is preliminary data.</text>
</comment>
<dbReference type="PROSITE" id="PS51000">
    <property type="entry name" value="HTH_DEOR_2"/>
    <property type="match status" value="1"/>
</dbReference>
<dbReference type="Pfam" id="PF13280">
    <property type="entry name" value="WYL"/>
    <property type="match status" value="1"/>
</dbReference>
<sequence>MTAPVSRMLMLLELLQSSGVRTLGELAGRLDVDERTVRRYVAQLRELDIPVESVRGRNGGYRVSAGYRMPPLMLSDDEAVAVTLGLLRAQSTDLSSDTAVHTALSKLRRALPPHAVARVDALLHTAIFAGERTPEVAHAEVLLTIADAVAHRRPLAITYRGASASRTAQSGATQRRTVHPYDLIAYRGHWYMVGLDLRRGAERTFRVDRVQTIRTLDGEYTSRPFRDERGPLDLAHRFATAERTWQVSLRIQADEDSIRVHLPASVAVVERLSTDDGEIWCRASISAERLEWIPGVLVGLGCAFVIESPEELRRVVDDAAERLRESARR</sequence>
<dbReference type="PROSITE" id="PS52050">
    <property type="entry name" value="WYL"/>
    <property type="match status" value="1"/>
</dbReference>
<dbReference type="InterPro" id="IPR057727">
    <property type="entry name" value="WCX_dom"/>
</dbReference>
<protein>
    <submittedName>
        <fullName evidence="4">DeoR family transcriptional regulator</fullName>
    </submittedName>
</protein>
<dbReference type="PANTHER" id="PTHR34580">
    <property type="match status" value="1"/>
</dbReference>
<dbReference type="Gene3D" id="1.10.10.10">
    <property type="entry name" value="Winged helix-like DNA-binding domain superfamily/Winged helix DNA-binding domain"/>
    <property type="match status" value="1"/>
</dbReference>
<evidence type="ECO:0000313" key="5">
    <source>
        <dbReference type="Proteomes" id="UP000005038"/>
    </source>
</evidence>
<dbReference type="Proteomes" id="UP000005038">
    <property type="component" value="Unassembled WGS sequence"/>
</dbReference>
<dbReference type="PIRSF" id="PIRSF016838">
    <property type="entry name" value="PafC"/>
    <property type="match status" value="1"/>
</dbReference>
<organism evidence="4 5">
    <name type="scientific">Gordonia otitidis (strain DSM 44809 / CCUG 52243 / JCM 12355 / NBRC 100426 / IFM 10032)</name>
    <dbReference type="NCBI Taxonomy" id="1108044"/>
    <lineage>
        <taxon>Bacteria</taxon>
        <taxon>Bacillati</taxon>
        <taxon>Actinomycetota</taxon>
        <taxon>Actinomycetes</taxon>
        <taxon>Mycobacteriales</taxon>
        <taxon>Gordoniaceae</taxon>
        <taxon>Gordonia</taxon>
    </lineage>
</organism>
<dbReference type="InterPro" id="IPR028349">
    <property type="entry name" value="PafC-like"/>
</dbReference>
<evidence type="ECO:0000313" key="4">
    <source>
        <dbReference type="EMBL" id="GAB36809.1"/>
    </source>
</evidence>
<dbReference type="Pfam" id="PF08279">
    <property type="entry name" value="HTH_11"/>
    <property type="match status" value="1"/>
</dbReference>
<gene>
    <name evidence="4" type="ORF">GOOTI_239_00560</name>
</gene>